<evidence type="ECO:0000259" key="1">
    <source>
        <dbReference type="Pfam" id="PF15919"/>
    </source>
</evidence>
<dbReference type="InterPro" id="IPR035069">
    <property type="entry name" value="TTHA1013/TTHA0281-like"/>
</dbReference>
<name>A0AAE3VC22_9FIRM</name>
<organism evidence="2 3">
    <name type="scientific">Moryella indoligenes</name>
    <dbReference type="NCBI Taxonomy" id="371674"/>
    <lineage>
        <taxon>Bacteria</taxon>
        <taxon>Bacillati</taxon>
        <taxon>Bacillota</taxon>
        <taxon>Clostridia</taxon>
        <taxon>Lachnospirales</taxon>
        <taxon>Lachnospiraceae</taxon>
        <taxon>Moryella</taxon>
    </lineage>
</organism>
<evidence type="ECO:0000313" key="3">
    <source>
        <dbReference type="Proteomes" id="UP001241537"/>
    </source>
</evidence>
<dbReference type="Proteomes" id="UP001241537">
    <property type="component" value="Unassembled WGS sequence"/>
</dbReference>
<dbReference type="EMBL" id="JAUSTO010000023">
    <property type="protein sequence ID" value="MDQ0153554.1"/>
    <property type="molecule type" value="Genomic_DNA"/>
</dbReference>
<dbReference type="RefSeq" id="WP_307255459.1">
    <property type="nucleotide sequence ID" value="NZ_JAUSTO010000023.1"/>
</dbReference>
<keyword evidence="3" id="KW-1185">Reference proteome</keyword>
<dbReference type="Pfam" id="PF15919">
    <property type="entry name" value="HicB_lk_antitox"/>
    <property type="match status" value="1"/>
</dbReference>
<evidence type="ECO:0000313" key="2">
    <source>
        <dbReference type="EMBL" id="MDQ0153554.1"/>
    </source>
</evidence>
<dbReference type="Gene3D" id="3.30.160.250">
    <property type="match status" value="1"/>
</dbReference>
<feature type="domain" description="HicB-like antitoxin of toxin-antitoxin system" evidence="1">
    <location>
        <begin position="7"/>
        <end position="105"/>
    </location>
</feature>
<comment type="caution">
    <text evidence="2">The sequence shown here is derived from an EMBL/GenBank/DDBJ whole genome shotgun (WGS) entry which is preliminary data.</text>
</comment>
<proteinExistence type="predicted"/>
<dbReference type="AlphaFoldDB" id="A0AAE3VC22"/>
<gene>
    <name evidence="2" type="ORF">J2S20_002275</name>
</gene>
<dbReference type="SUPFAM" id="SSF143100">
    <property type="entry name" value="TTHA1013/TTHA0281-like"/>
    <property type="match status" value="1"/>
</dbReference>
<reference evidence="2" key="1">
    <citation type="submission" date="2023-07" db="EMBL/GenBank/DDBJ databases">
        <title>Genomic Encyclopedia of Type Strains, Phase IV (KMG-IV): sequencing the most valuable type-strain genomes for metagenomic binning, comparative biology and taxonomic classification.</title>
        <authorList>
            <person name="Goeker M."/>
        </authorList>
    </citation>
    <scope>NUCLEOTIDE SEQUENCE</scope>
    <source>
        <strain evidence="2">DSM 19659</strain>
    </source>
</reference>
<protein>
    <submittedName>
        <fullName evidence="2">RNase H-like HicB family nuclease</fullName>
    </submittedName>
</protein>
<accession>A0AAE3VC22</accession>
<dbReference type="InterPro" id="IPR031807">
    <property type="entry name" value="HicB-like"/>
</dbReference>
<sequence length="128" mass="14209">MKYIYTAVFTEEDSKVYARIPDLPGCITTGKDLNDAIEAITDAASGWLITAEDHEDPIPEASSQESIRDAYPGSFSLIRIDTLAYRAETDTRAVRKNVSLPAWMSNLAERRGINCSKVLQEGILQRLS</sequence>